<evidence type="ECO:0000313" key="2">
    <source>
        <dbReference type="EMBL" id="AFU05082.1"/>
    </source>
</evidence>
<dbReference type="Gene3D" id="3.20.20.140">
    <property type="entry name" value="Metal-dependent hydrolases"/>
    <property type="match status" value="1"/>
</dbReference>
<dbReference type="CDD" id="cd07438">
    <property type="entry name" value="PHP_HisPPase_AMP"/>
    <property type="match status" value="1"/>
</dbReference>
<dbReference type="HOGENOM" id="CLU_067347_1_0_11"/>
<evidence type="ECO:0000313" key="3">
    <source>
        <dbReference type="Proteomes" id="UP000006304"/>
    </source>
</evidence>
<dbReference type="InterPro" id="IPR016195">
    <property type="entry name" value="Pol/histidinol_Pase-like"/>
</dbReference>
<dbReference type="SUPFAM" id="SSF89550">
    <property type="entry name" value="PHP domain-like"/>
    <property type="match status" value="1"/>
</dbReference>
<dbReference type="PANTHER" id="PTHR42924:SF3">
    <property type="entry name" value="POLYMERASE_HISTIDINOL PHOSPHATASE N-TERMINAL DOMAIN-CONTAINING PROTEIN"/>
    <property type="match status" value="1"/>
</dbReference>
<dbReference type="eggNOG" id="COG0613">
    <property type="taxonomic scope" value="Bacteria"/>
</dbReference>
<sequence length="309" mass="32374">MDGTSAMLRRLRRAGPVGGTVRLEGVRIDLHTHSTASDGTDSPAELVRNAAAAGLDVLAITDHDTTAGWAEAVDALPKGLTLVRGMEMSCMGLGEDGWPVPVHLLAYLFDPTDRCFAEERERLRGERVERVRAMADRMVADGLPIDPDAVLASAGPSAGRPHLARALVAAGVVPSVDAAFEELLAPHGPYYAEKADTPLSRAVEMIAAAGGVSVLAHARARKRGRMLALDAIRELAPLGLGGLEVDHIDHSAADRAILGDLAAELGLLTTGSSDYHGANKTIRLGEFTTDPEQLEVLVGKATGVPVIAS</sequence>
<proteinExistence type="predicted"/>
<dbReference type="SMART" id="SM00481">
    <property type="entry name" value="POLIIIAc"/>
    <property type="match status" value="1"/>
</dbReference>
<keyword evidence="3" id="KW-1185">Reference proteome</keyword>
<dbReference type="AlphaFoldDB" id="K0F5S1"/>
<dbReference type="Gene3D" id="1.10.150.650">
    <property type="match status" value="1"/>
</dbReference>
<protein>
    <recommendedName>
        <fullName evidence="1">Polymerase/histidinol phosphatase N-terminal domain-containing protein</fullName>
    </recommendedName>
</protein>
<dbReference type="Proteomes" id="UP000006304">
    <property type="component" value="Chromosome"/>
</dbReference>
<dbReference type="PANTHER" id="PTHR42924">
    <property type="entry name" value="EXONUCLEASE"/>
    <property type="match status" value="1"/>
</dbReference>
<name>K0F5S1_NOCB7</name>
<gene>
    <name evidence="2" type="ORF">O3I_035675</name>
</gene>
<feature type="domain" description="Polymerase/histidinol phosphatase N-terminal" evidence="1">
    <location>
        <begin position="28"/>
        <end position="92"/>
    </location>
</feature>
<reference evidence="2 3" key="1">
    <citation type="journal article" date="2012" name="J. Bacteriol.">
        <title>Complete genome sequence of Nocardia brasiliensis HUJEG-1.</title>
        <authorList>
            <person name="Vera-Cabrera L."/>
            <person name="Ortiz-Lopez R."/>
            <person name="Elizondo-Gonzalez R."/>
            <person name="Perez-Maya A.A."/>
            <person name="Ocampo-Candiani J."/>
        </authorList>
    </citation>
    <scope>NUCLEOTIDE SEQUENCE [LARGE SCALE GENOMIC DNA]</scope>
    <source>
        <strain evidence="3">ATCC 700358</strain>
    </source>
</reference>
<evidence type="ECO:0000259" key="1">
    <source>
        <dbReference type="SMART" id="SM00481"/>
    </source>
</evidence>
<organism evidence="2 3">
    <name type="scientific">Nocardia brasiliensis (strain ATCC 700358 / HUJEG-1)</name>
    <dbReference type="NCBI Taxonomy" id="1133849"/>
    <lineage>
        <taxon>Bacteria</taxon>
        <taxon>Bacillati</taxon>
        <taxon>Actinomycetota</taxon>
        <taxon>Actinomycetes</taxon>
        <taxon>Mycobacteriales</taxon>
        <taxon>Nocardiaceae</taxon>
        <taxon>Nocardia</taxon>
    </lineage>
</organism>
<accession>K0F5S1</accession>
<dbReference type="KEGG" id="nbr:O3I_035675"/>
<dbReference type="Pfam" id="PF02811">
    <property type="entry name" value="PHP"/>
    <property type="match status" value="1"/>
</dbReference>
<dbReference type="InterPro" id="IPR004013">
    <property type="entry name" value="PHP_dom"/>
</dbReference>
<dbReference type="InterPro" id="IPR003141">
    <property type="entry name" value="Pol/His_phosphatase_N"/>
</dbReference>
<dbReference type="GO" id="GO:0035312">
    <property type="term" value="F:5'-3' DNA exonuclease activity"/>
    <property type="evidence" value="ECO:0007669"/>
    <property type="project" value="TreeGrafter"/>
</dbReference>
<dbReference type="GO" id="GO:0004534">
    <property type="term" value="F:5'-3' RNA exonuclease activity"/>
    <property type="evidence" value="ECO:0007669"/>
    <property type="project" value="TreeGrafter"/>
</dbReference>
<dbReference type="STRING" id="1133849.O3I_035675"/>
<dbReference type="EMBL" id="CP003876">
    <property type="protein sequence ID" value="AFU05082.1"/>
    <property type="molecule type" value="Genomic_DNA"/>
</dbReference>
<dbReference type="InterPro" id="IPR052018">
    <property type="entry name" value="PHP_domain"/>
</dbReference>